<evidence type="ECO:0000313" key="4">
    <source>
        <dbReference type="Proteomes" id="UP000030103"/>
    </source>
</evidence>
<gene>
    <name evidence="2" type="ORF">HQ47_04195</name>
    <name evidence="3" type="ORF">NCTC11632_01419</name>
</gene>
<keyword evidence="4" id="KW-1185">Reference proteome</keyword>
<keyword evidence="1" id="KW-0812">Transmembrane</keyword>
<dbReference type="OrthoDB" id="1024052at2"/>
<feature type="transmembrane region" description="Helical" evidence="1">
    <location>
        <begin position="67"/>
        <end position="88"/>
    </location>
</feature>
<dbReference type="Pfam" id="PF17555">
    <property type="entry name" value="TssN"/>
    <property type="match status" value="1"/>
</dbReference>
<evidence type="ECO:0000256" key="1">
    <source>
        <dbReference type="SAM" id="Phobius"/>
    </source>
</evidence>
<dbReference type="AlphaFoldDB" id="A0A0A2ECC6"/>
<feature type="transmembrane region" description="Helical" evidence="1">
    <location>
        <begin position="100"/>
        <end position="122"/>
    </location>
</feature>
<organism evidence="2 4">
    <name type="scientific">Porphyromonas macacae</name>
    <dbReference type="NCBI Taxonomy" id="28115"/>
    <lineage>
        <taxon>Bacteria</taxon>
        <taxon>Pseudomonadati</taxon>
        <taxon>Bacteroidota</taxon>
        <taxon>Bacteroidia</taxon>
        <taxon>Bacteroidales</taxon>
        <taxon>Porphyromonadaceae</taxon>
        <taxon>Porphyromonas</taxon>
    </lineage>
</organism>
<sequence>MNPIIGKIFTAYLLLPIITILMGLVVLIVAKKNKLLSDKKAIIYLLSSTLVLALPGLLGYLNVNFMPYGYIGLEVFYLFLGYFNSVLLKRMIVTLKDRSFGWTFLLLLLQTGIGLALFSVLFNLTNDFQYGVWAGTCLLSFLVIPLFEQAFQAYLVIPVEIYKMRIYEENRPTSLTLQTAPIDTNELLVFEIEIYKSPLDSKPIRLKAKAKKDMIFGDWYELIISDYNQKKFSAPIEYYNTESPYGWIFYVKPSFFLPRKYIDPDLSFSQNNLSEKHLIVSKRVRKDYKQL</sequence>
<dbReference type="Proteomes" id="UP000030103">
    <property type="component" value="Unassembled WGS sequence"/>
</dbReference>
<reference evidence="3 5" key="2">
    <citation type="submission" date="2018-06" db="EMBL/GenBank/DDBJ databases">
        <authorList>
            <consortium name="Pathogen Informatics"/>
            <person name="Doyle S."/>
        </authorList>
    </citation>
    <scope>NUCLEOTIDE SEQUENCE [LARGE SCALE GENOMIC DNA]</scope>
    <source>
        <strain evidence="3 5">NCTC11632</strain>
    </source>
</reference>
<accession>A0A0A2ECC6</accession>
<keyword evidence="1" id="KW-0472">Membrane</keyword>
<keyword evidence="1" id="KW-1133">Transmembrane helix</keyword>
<dbReference type="STRING" id="28115.HQ47_04195"/>
<dbReference type="EMBL" id="UGTF01000002">
    <property type="protein sequence ID" value="SUB89316.1"/>
    <property type="molecule type" value="Genomic_DNA"/>
</dbReference>
<feature type="transmembrane region" description="Helical" evidence="1">
    <location>
        <begin position="128"/>
        <end position="147"/>
    </location>
</feature>
<feature type="transmembrane region" description="Helical" evidence="1">
    <location>
        <begin position="42"/>
        <end position="61"/>
    </location>
</feature>
<protein>
    <submittedName>
        <fullName evidence="2">Uncharacterized protein</fullName>
    </submittedName>
</protein>
<proteinExistence type="predicted"/>
<reference evidence="2 4" key="1">
    <citation type="submission" date="2014-09" db="EMBL/GenBank/DDBJ databases">
        <title>Draft Genome Sequence of Porphyromonas macacae COT-192_OH2859.</title>
        <authorList>
            <person name="Wallis C."/>
            <person name="Deusch O."/>
            <person name="O'Flynn C."/>
            <person name="Davis I."/>
            <person name="Horsfall A."/>
            <person name="Kirkwood N."/>
            <person name="Harris S."/>
            <person name="Eisen J.A."/>
            <person name="Coil D.A."/>
            <person name="Darling A.E."/>
            <person name="Jospin G."/>
            <person name="Alexiev A."/>
        </authorList>
    </citation>
    <scope>NUCLEOTIDE SEQUENCE [LARGE SCALE GENOMIC DNA]</scope>
    <source>
        <strain evidence="4">COT-192 OH2859</strain>
        <strain evidence="2">COT-192_OH2859</strain>
    </source>
</reference>
<dbReference type="InterPro" id="IPR035177">
    <property type="entry name" value="TssN"/>
</dbReference>
<dbReference type="EMBL" id="JRFA01000009">
    <property type="protein sequence ID" value="KGN75105.1"/>
    <property type="molecule type" value="Genomic_DNA"/>
</dbReference>
<feature type="transmembrane region" description="Helical" evidence="1">
    <location>
        <begin position="12"/>
        <end position="30"/>
    </location>
</feature>
<name>A0A0A2ECC6_9PORP</name>
<evidence type="ECO:0000313" key="2">
    <source>
        <dbReference type="EMBL" id="KGN75105.1"/>
    </source>
</evidence>
<dbReference type="Proteomes" id="UP000254156">
    <property type="component" value="Unassembled WGS sequence"/>
</dbReference>
<dbReference type="RefSeq" id="WP_025004762.1">
    <property type="nucleotide sequence ID" value="NZ_JASBZX010000001.1"/>
</dbReference>
<evidence type="ECO:0000313" key="5">
    <source>
        <dbReference type="Proteomes" id="UP000254156"/>
    </source>
</evidence>
<evidence type="ECO:0000313" key="3">
    <source>
        <dbReference type="EMBL" id="SUB89316.1"/>
    </source>
</evidence>